<dbReference type="EMBL" id="JACGWO010000004">
    <property type="protein sequence ID" value="KAK4430593.1"/>
    <property type="molecule type" value="Genomic_DNA"/>
</dbReference>
<name>A0AAE2CQB4_9LAMI</name>
<protein>
    <submittedName>
        <fullName evidence="9">FCS-Like Zinc finger 5</fullName>
    </submittedName>
</protein>
<evidence type="ECO:0000256" key="6">
    <source>
        <dbReference type="PROSITE-ProRule" id="PRU01131"/>
    </source>
</evidence>
<comment type="caution">
    <text evidence="9">The sequence shown here is derived from an EMBL/GenBank/DDBJ whole genome shotgun (WGS) entry which is preliminary data.</text>
</comment>
<keyword evidence="5" id="KW-0862">Zinc</keyword>
<dbReference type="GO" id="GO:0008270">
    <property type="term" value="F:zinc ion binding"/>
    <property type="evidence" value="ECO:0007669"/>
    <property type="project" value="UniProtKB-KW"/>
</dbReference>
<dbReference type="Proteomes" id="UP001293254">
    <property type="component" value="Unassembled WGS sequence"/>
</dbReference>
<comment type="similarity">
    <text evidence="2">Belongs to the FLZ family.</text>
</comment>
<gene>
    <name evidence="9" type="ORF">Salat_1360000</name>
</gene>
<feature type="domain" description="FLZ-type" evidence="8">
    <location>
        <begin position="66"/>
        <end position="110"/>
    </location>
</feature>
<dbReference type="AlphaFoldDB" id="A0AAE2CQB4"/>
<keyword evidence="3" id="KW-0963">Cytoplasm</keyword>
<reference evidence="9" key="2">
    <citation type="journal article" date="2024" name="Plant">
        <title>Genomic evolution and insights into agronomic trait innovations of Sesamum species.</title>
        <authorList>
            <person name="Miao H."/>
            <person name="Wang L."/>
            <person name="Qu L."/>
            <person name="Liu H."/>
            <person name="Sun Y."/>
            <person name="Le M."/>
            <person name="Wang Q."/>
            <person name="Wei S."/>
            <person name="Zheng Y."/>
            <person name="Lin W."/>
            <person name="Duan Y."/>
            <person name="Cao H."/>
            <person name="Xiong S."/>
            <person name="Wang X."/>
            <person name="Wei L."/>
            <person name="Li C."/>
            <person name="Ma Q."/>
            <person name="Ju M."/>
            <person name="Zhao R."/>
            <person name="Li G."/>
            <person name="Mu C."/>
            <person name="Tian Q."/>
            <person name="Mei H."/>
            <person name="Zhang T."/>
            <person name="Gao T."/>
            <person name="Zhang H."/>
        </authorList>
    </citation>
    <scope>NUCLEOTIDE SEQUENCE</scope>
    <source>
        <strain evidence="9">3651</strain>
    </source>
</reference>
<dbReference type="Pfam" id="PF04570">
    <property type="entry name" value="zf-FLZ"/>
    <property type="match status" value="1"/>
</dbReference>
<feature type="region of interest" description="Disordered" evidence="7">
    <location>
        <begin position="102"/>
        <end position="144"/>
    </location>
</feature>
<dbReference type="GO" id="GO:0005737">
    <property type="term" value="C:cytoplasm"/>
    <property type="evidence" value="ECO:0007669"/>
    <property type="project" value="UniProtKB-SubCell"/>
</dbReference>
<evidence type="ECO:0000256" key="3">
    <source>
        <dbReference type="ARBA" id="ARBA00022490"/>
    </source>
</evidence>
<sequence>MMLGKRGRPTFRRTTSMTGISFDLGTTMEAAAPPPPVVVGGGYDHLLSPRYFRRNSSGDALLETADFLRSCGLCNRRLVPGRDIYMYRGDTAFCSLECREQQMKQDERKERRAAAAATSVAKDGESHHPELGAAAPEAETVAAA</sequence>
<keyword evidence="4" id="KW-0479">Metal-binding</keyword>
<evidence type="ECO:0000259" key="8">
    <source>
        <dbReference type="PROSITE" id="PS51795"/>
    </source>
</evidence>
<dbReference type="PANTHER" id="PTHR33059">
    <property type="entry name" value="FCS-LIKE ZINC FINGER 5"/>
    <property type="match status" value="1"/>
</dbReference>
<feature type="compositionally biased region" description="Low complexity" evidence="7">
    <location>
        <begin position="133"/>
        <end position="144"/>
    </location>
</feature>
<dbReference type="PANTHER" id="PTHR33059:SF76">
    <property type="entry name" value="FCS-LIKE ZINC FINGER 7"/>
    <property type="match status" value="1"/>
</dbReference>
<feature type="compositionally biased region" description="Basic and acidic residues" evidence="7">
    <location>
        <begin position="102"/>
        <end position="113"/>
    </location>
</feature>
<evidence type="ECO:0000256" key="5">
    <source>
        <dbReference type="ARBA" id="ARBA00022771"/>
    </source>
</evidence>
<keyword evidence="10" id="KW-1185">Reference proteome</keyword>
<dbReference type="PROSITE" id="PS51795">
    <property type="entry name" value="ZF_FLZ"/>
    <property type="match status" value="1"/>
</dbReference>
<dbReference type="InterPro" id="IPR007650">
    <property type="entry name" value="Zf-FLZ_dom"/>
</dbReference>
<proteinExistence type="inferred from homology"/>
<evidence type="ECO:0000313" key="9">
    <source>
        <dbReference type="EMBL" id="KAK4430593.1"/>
    </source>
</evidence>
<reference evidence="9" key="1">
    <citation type="submission" date="2020-06" db="EMBL/GenBank/DDBJ databases">
        <authorList>
            <person name="Li T."/>
            <person name="Hu X."/>
            <person name="Zhang T."/>
            <person name="Song X."/>
            <person name="Zhang H."/>
            <person name="Dai N."/>
            <person name="Sheng W."/>
            <person name="Hou X."/>
            <person name="Wei L."/>
        </authorList>
    </citation>
    <scope>NUCLEOTIDE SEQUENCE</scope>
    <source>
        <strain evidence="9">3651</strain>
        <tissue evidence="9">Leaf</tissue>
    </source>
</reference>
<evidence type="ECO:0000256" key="2">
    <source>
        <dbReference type="ARBA" id="ARBA00009374"/>
    </source>
</evidence>
<accession>A0AAE2CQB4</accession>
<comment type="subcellular location">
    <subcellularLocation>
        <location evidence="1">Cytoplasm</location>
    </subcellularLocation>
</comment>
<evidence type="ECO:0000256" key="1">
    <source>
        <dbReference type="ARBA" id="ARBA00004496"/>
    </source>
</evidence>
<feature type="zinc finger region" description="FLZ-type" evidence="6">
    <location>
        <begin position="66"/>
        <end position="110"/>
    </location>
</feature>
<evidence type="ECO:0000313" key="10">
    <source>
        <dbReference type="Proteomes" id="UP001293254"/>
    </source>
</evidence>
<organism evidence="9 10">
    <name type="scientific">Sesamum alatum</name>
    <dbReference type="NCBI Taxonomy" id="300844"/>
    <lineage>
        <taxon>Eukaryota</taxon>
        <taxon>Viridiplantae</taxon>
        <taxon>Streptophyta</taxon>
        <taxon>Embryophyta</taxon>
        <taxon>Tracheophyta</taxon>
        <taxon>Spermatophyta</taxon>
        <taxon>Magnoliopsida</taxon>
        <taxon>eudicotyledons</taxon>
        <taxon>Gunneridae</taxon>
        <taxon>Pentapetalae</taxon>
        <taxon>asterids</taxon>
        <taxon>lamiids</taxon>
        <taxon>Lamiales</taxon>
        <taxon>Pedaliaceae</taxon>
        <taxon>Sesamum</taxon>
    </lineage>
</organism>
<keyword evidence="5" id="KW-0863">Zinc-finger</keyword>
<evidence type="ECO:0000256" key="4">
    <source>
        <dbReference type="ARBA" id="ARBA00022723"/>
    </source>
</evidence>
<evidence type="ECO:0000256" key="7">
    <source>
        <dbReference type="SAM" id="MobiDB-lite"/>
    </source>
</evidence>